<dbReference type="InterPro" id="IPR003661">
    <property type="entry name" value="HisK_dim/P_dom"/>
</dbReference>
<dbReference type="Gene3D" id="3.30.450.20">
    <property type="entry name" value="PAS domain"/>
    <property type="match status" value="1"/>
</dbReference>
<dbReference type="Gene3D" id="3.30.565.10">
    <property type="entry name" value="Histidine kinase-like ATPase, C-terminal domain"/>
    <property type="match status" value="1"/>
</dbReference>
<dbReference type="Pfam" id="PF00072">
    <property type="entry name" value="Response_reg"/>
    <property type="match status" value="1"/>
</dbReference>
<dbReference type="InterPro" id="IPR005467">
    <property type="entry name" value="His_kinase_dom"/>
</dbReference>
<feature type="domain" description="Response regulatory" evidence="9">
    <location>
        <begin position="6"/>
        <end position="121"/>
    </location>
</feature>
<dbReference type="GO" id="GO:0000155">
    <property type="term" value="F:phosphorelay sensor kinase activity"/>
    <property type="evidence" value="ECO:0007669"/>
    <property type="project" value="InterPro"/>
</dbReference>
<evidence type="ECO:0000259" key="8">
    <source>
        <dbReference type="PROSITE" id="PS50109"/>
    </source>
</evidence>
<dbReference type="SUPFAM" id="SSF47384">
    <property type="entry name" value="Homodimeric domain of signal transducing histidine kinase"/>
    <property type="match status" value="1"/>
</dbReference>
<evidence type="ECO:0000313" key="13">
    <source>
        <dbReference type="Proteomes" id="UP000030649"/>
    </source>
</evidence>
<dbReference type="CDD" id="cd00156">
    <property type="entry name" value="REC"/>
    <property type="match status" value="1"/>
</dbReference>
<evidence type="ECO:0000256" key="7">
    <source>
        <dbReference type="PROSITE-ProRule" id="PRU00169"/>
    </source>
</evidence>
<dbReference type="InterPro" id="IPR035965">
    <property type="entry name" value="PAS-like_dom_sf"/>
</dbReference>
<evidence type="ECO:0000259" key="10">
    <source>
        <dbReference type="PROSITE" id="PS50112"/>
    </source>
</evidence>
<dbReference type="PROSITE" id="PS50112">
    <property type="entry name" value="PAS"/>
    <property type="match status" value="1"/>
</dbReference>
<dbReference type="Pfam" id="PF00512">
    <property type="entry name" value="HisKA"/>
    <property type="match status" value="1"/>
</dbReference>
<dbReference type="EC" id="2.7.13.3" evidence="2"/>
<sequence length="477" mass="53235">MTRSIRILHVDDDSAFLDLSQTYLERELPTATVVTADNPQAGLHELTESFDCVVSDFEMSNMDGLELFEVIDDRHPRLPFVLYTGRGSEDIASRALNLGVTGYFQKGGPDQWQRLANRIEHAINEYYTERESERYSTVLQALGYPIYVVNNSREFEYVNDAFVELTGYDREKIIGNSPGLIKSDEGVEQADEIIADIVSSAGPNSRQFSIDIYTNDGEVIPCQDHMAALPFEDDFRGSVGILQDVSEQQQRQRELRRQNDRLEEFVSIISHDLRSPLATAQTATTLARETDDAEFFEKVAVAHDRMEQMIDELVTLAQTGESVTQQDCLSLSTLAEEAHMTVTTDITLNVHSETAIEGEPGRMRRLFENLIRNAANHAGLDVTVSVGTLAELTDEEPNGRDEGFYIEDNGPGITFDDYERVFEPGVTTDDDGTGFGLAIVHRIADAHDWTVTVEDGYDGGARFVFTGVQMCPVNEAT</sequence>
<dbReference type="InterPro" id="IPR011006">
    <property type="entry name" value="CheY-like_superfamily"/>
</dbReference>
<dbReference type="InterPro" id="IPR050736">
    <property type="entry name" value="Sensor_HK_Regulatory"/>
</dbReference>
<dbReference type="SMART" id="SM00387">
    <property type="entry name" value="HATPase_c"/>
    <property type="match status" value="1"/>
</dbReference>
<dbReference type="SMART" id="SM00448">
    <property type="entry name" value="REC"/>
    <property type="match status" value="1"/>
</dbReference>
<dbReference type="PANTHER" id="PTHR43711">
    <property type="entry name" value="TWO-COMPONENT HISTIDINE KINASE"/>
    <property type="match status" value="1"/>
</dbReference>
<keyword evidence="4" id="KW-0808">Transferase</keyword>
<feature type="modified residue" description="4-aspartylphosphate" evidence="7">
    <location>
        <position position="56"/>
    </location>
</feature>
<dbReference type="PROSITE" id="PS50113">
    <property type="entry name" value="PAC"/>
    <property type="match status" value="1"/>
</dbReference>
<dbReference type="STRING" id="1238424.J07HQW1_01401"/>
<dbReference type="InterPro" id="IPR003594">
    <property type="entry name" value="HATPase_dom"/>
</dbReference>
<proteinExistence type="predicted"/>
<keyword evidence="3 7" id="KW-0597">Phosphoprotein</keyword>
<feature type="domain" description="PAC" evidence="11">
    <location>
        <begin position="206"/>
        <end position="257"/>
    </location>
</feature>
<evidence type="ECO:0000256" key="1">
    <source>
        <dbReference type="ARBA" id="ARBA00000085"/>
    </source>
</evidence>
<dbReference type="PROSITE" id="PS50110">
    <property type="entry name" value="RESPONSE_REGULATORY"/>
    <property type="match status" value="1"/>
</dbReference>
<keyword evidence="6" id="KW-0902">Two-component regulatory system</keyword>
<dbReference type="InterPro" id="IPR000014">
    <property type="entry name" value="PAS"/>
</dbReference>
<dbReference type="CDD" id="cd00130">
    <property type="entry name" value="PAS"/>
    <property type="match status" value="1"/>
</dbReference>
<comment type="catalytic activity">
    <reaction evidence="1">
        <text>ATP + protein L-histidine = ADP + protein N-phospho-L-histidine.</text>
        <dbReference type="EC" id="2.7.13.3"/>
    </reaction>
</comment>
<reference evidence="12 13" key="1">
    <citation type="journal article" date="2013" name="PLoS ONE">
        <title>Assembly-driven community genomics of a hypersaline microbial ecosystem.</title>
        <authorList>
            <person name="Podell S."/>
            <person name="Ugalde J.A."/>
            <person name="Narasingarao P."/>
            <person name="Banfield J.F."/>
            <person name="Heidelberg K.B."/>
            <person name="Allen E.E."/>
        </authorList>
    </citation>
    <scope>NUCLEOTIDE SEQUENCE [LARGE SCALE GENOMIC DNA]</scope>
    <source>
        <strain evidence="13">J07HQW1</strain>
    </source>
</reference>
<evidence type="ECO:0000256" key="6">
    <source>
        <dbReference type="ARBA" id="ARBA00023012"/>
    </source>
</evidence>
<dbReference type="CDD" id="cd00082">
    <property type="entry name" value="HisKA"/>
    <property type="match status" value="1"/>
</dbReference>
<evidence type="ECO:0000313" key="12">
    <source>
        <dbReference type="EMBL" id="ERG91367.1"/>
    </source>
</evidence>
<evidence type="ECO:0000256" key="4">
    <source>
        <dbReference type="ARBA" id="ARBA00022679"/>
    </source>
</evidence>
<dbReference type="PRINTS" id="PR00344">
    <property type="entry name" value="BCTRLSENSOR"/>
</dbReference>
<dbReference type="NCBIfam" id="TIGR00229">
    <property type="entry name" value="sensory_box"/>
    <property type="match status" value="1"/>
</dbReference>
<dbReference type="Pfam" id="PF13426">
    <property type="entry name" value="PAS_9"/>
    <property type="match status" value="1"/>
</dbReference>
<dbReference type="Gene3D" id="3.40.50.2300">
    <property type="match status" value="1"/>
</dbReference>
<dbReference type="PROSITE" id="PS50109">
    <property type="entry name" value="HIS_KIN"/>
    <property type="match status" value="1"/>
</dbReference>
<evidence type="ECO:0000259" key="9">
    <source>
        <dbReference type="PROSITE" id="PS50110"/>
    </source>
</evidence>
<dbReference type="Pfam" id="PF02518">
    <property type="entry name" value="HATPase_c"/>
    <property type="match status" value="1"/>
</dbReference>
<dbReference type="Gene3D" id="1.10.287.130">
    <property type="match status" value="1"/>
</dbReference>
<evidence type="ECO:0000256" key="3">
    <source>
        <dbReference type="ARBA" id="ARBA00022553"/>
    </source>
</evidence>
<dbReference type="InterPro" id="IPR036097">
    <property type="entry name" value="HisK_dim/P_sf"/>
</dbReference>
<dbReference type="InterPro" id="IPR000700">
    <property type="entry name" value="PAS-assoc_C"/>
</dbReference>
<dbReference type="InterPro" id="IPR001789">
    <property type="entry name" value="Sig_transdc_resp-reg_receiver"/>
</dbReference>
<dbReference type="SMART" id="SM00091">
    <property type="entry name" value="PAS"/>
    <property type="match status" value="1"/>
</dbReference>
<dbReference type="HOGENOM" id="CLU_000445_114_58_2"/>
<feature type="domain" description="Histidine kinase" evidence="8">
    <location>
        <begin position="268"/>
        <end position="466"/>
    </location>
</feature>
<organism evidence="12 13">
    <name type="scientific">Haloquadratum walsbyi J07HQW1</name>
    <dbReference type="NCBI Taxonomy" id="1238424"/>
    <lineage>
        <taxon>Archaea</taxon>
        <taxon>Methanobacteriati</taxon>
        <taxon>Methanobacteriota</taxon>
        <taxon>Stenosarchaea group</taxon>
        <taxon>Halobacteria</taxon>
        <taxon>Halobacteriales</taxon>
        <taxon>Haloferacaceae</taxon>
        <taxon>Haloquadratum</taxon>
    </lineage>
</organism>
<dbReference type="AlphaFoldDB" id="U1PCT1"/>
<evidence type="ECO:0000256" key="5">
    <source>
        <dbReference type="ARBA" id="ARBA00022777"/>
    </source>
</evidence>
<dbReference type="SUPFAM" id="SSF55874">
    <property type="entry name" value="ATPase domain of HSP90 chaperone/DNA topoisomerase II/histidine kinase"/>
    <property type="match status" value="1"/>
</dbReference>
<evidence type="ECO:0000259" key="11">
    <source>
        <dbReference type="PROSITE" id="PS50113"/>
    </source>
</evidence>
<protein>
    <recommendedName>
        <fullName evidence="2">histidine kinase</fullName>
        <ecNumber evidence="2">2.7.13.3</ecNumber>
    </recommendedName>
</protein>
<dbReference type="Proteomes" id="UP000030649">
    <property type="component" value="Unassembled WGS sequence"/>
</dbReference>
<gene>
    <name evidence="12" type="ORF">J07HQW1_01401</name>
</gene>
<dbReference type="SUPFAM" id="SSF52172">
    <property type="entry name" value="CheY-like"/>
    <property type="match status" value="1"/>
</dbReference>
<dbReference type="SMART" id="SM00388">
    <property type="entry name" value="HisKA"/>
    <property type="match status" value="1"/>
</dbReference>
<dbReference type="EMBL" id="KE356560">
    <property type="protein sequence ID" value="ERG91367.1"/>
    <property type="molecule type" value="Genomic_DNA"/>
</dbReference>
<accession>U1PCT1</accession>
<feature type="domain" description="PAS" evidence="10">
    <location>
        <begin position="131"/>
        <end position="177"/>
    </location>
</feature>
<dbReference type="SUPFAM" id="SSF55785">
    <property type="entry name" value="PYP-like sensor domain (PAS domain)"/>
    <property type="match status" value="1"/>
</dbReference>
<keyword evidence="5 12" id="KW-0418">Kinase</keyword>
<dbReference type="PANTHER" id="PTHR43711:SF1">
    <property type="entry name" value="HISTIDINE KINASE 1"/>
    <property type="match status" value="1"/>
</dbReference>
<name>U1PCT1_9EURY</name>
<evidence type="ECO:0000256" key="2">
    <source>
        <dbReference type="ARBA" id="ARBA00012438"/>
    </source>
</evidence>
<dbReference type="InterPro" id="IPR004358">
    <property type="entry name" value="Sig_transdc_His_kin-like_C"/>
</dbReference>
<dbReference type="InterPro" id="IPR036890">
    <property type="entry name" value="HATPase_C_sf"/>
</dbReference>